<organism evidence="9 10">
    <name type="scientific">Candidatus Scatomorpha pullistercoris</name>
    <dbReference type="NCBI Taxonomy" id="2840929"/>
    <lineage>
        <taxon>Bacteria</taxon>
        <taxon>Bacillati</taxon>
        <taxon>Bacillota</taxon>
        <taxon>Clostridia</taxon>
        <taxon>Eubacteriales</taxon>
        <taxon>Candidatus Scatomorpha</taxon>
    </lineage>
</organism>
<dbReference type="GO" id="GO:0006508">
    <property type="term" value="P:proteolysis"/>
    <property type="evidence" value="ECO:0007669"/>
    <property type="project" value="UniProtKB-KW"/>
</dbReference>
<feature type="binding site" evidence="6">
    <location>
        <position position="105"/>
    </location>
    <ligand>
        <name>a divalent metal cation</name>
        <dbReference type="ChEBI" id="CHEBI:60240"/>
        <label>1</label>
    </ligand>
</feature>
<keyword evidence="2 6" id="KW-0031">Aminopeptidase</keyword>
<dbReference type="InterPro" id="IPR002467">
    <property type="entry name" value="Pept_M24A_MAP1"/>
</dbReference>
<accession>A0A9D1G775</accession>
<comment type="function">
    <text evidence="1 6">Removes the N-terminal methionine from nascent proteins. The N-terminal methionine is often cleaved when the second residue in the primary sequence is small and uncharged (Met-Ala-, Cys, Gly, Pro, Ser, Thr, or Val). Requires deformylation of the N(alpha)-formylated initiator methionine before it can be hydrolyzed.</text>
</comment>
<dbReference type="NCBIfam" id="TIGR00500">
    <property type="entry name" value="met_pdase_I"/>
    <property type="match status" value="1"/>
</dbReference>
<dbReference type="GO" id="GO:0004239">
    <property type="term" value="F:initiator methionyl aminopeptidase activity"/>
    <property type="evidence" value="ECO:0007669"/>
    <property type="project" value="UniProtKB-UniRule"/>
</dbReference>
<dbReference type="PANTHER" id="PTHR43330">
    <property type="entry name" value="METHIONINE AMINOPEPTIDASE"/>
    <property type="match status" value="1"/>
</dbReference>
<reference evidence="9" key="1">
    <citation type="submission" date="2020-10" db="EMBL/GenBank/DDBJ databases">
        <authorList>
            <person name="Gilroy R."/>
        </authorList>
    </citation>
    <scope>NUCLEOTIDE SEQUENCE</scope>
    <source>
        <strain evidence="9">ChiHecec3B27-6122</strain>
    </source>
</reference>
<evidence type="ECO:0000256" key="1">
    <source>
        <dbReference type="ARBA" id="ARBA00002521"/>
    </source>
</evidence>
<comment type="similarity">
    <text evidence="6">Belongs to the peptidase M24A family. Methionine aminopeptidase type 1 subfamily.</text>
</comment>
<evidence type="ECO:0000256" key="2">
    <source>
        <dbReference type="ARBA" id="ARBA00022438"/>
    </source>
</evidence>
<feature type="binding site" evidence="6">
    <location>
        <position position="232"/>
    </location>
    <ligand>
        <name>a divalent metal cation</name>
        <dbReference type="ChEBI" id="CHEBI:60240"/>
        <label>2</label>
        <note>catalytic</note>
    </ligand>
</feature>
<dbReference type="Gene3D" id="3.90.230.10">
    <property type="entry name" value="Creatinase/methionine aminopeptidase superfamily"/>
    <property type="match status" value="1"/>
</dbReference>
<protein>
    <recommendedName>
        <fullName evidence="6 7">Methionine aminopeptidase</fullName>
        <shortName evidence="6">MAP</shortName>
        <shortName evidence="6">MetAP</shortName>
        <ecNumber evidence="6 7">3.4.11.18</ecNumber>
    </recommendedName>
    <alternativeName>
        <fullName evidence="6">Peptidase M</fullName>
    </alternativeName>
</protein>
<feature type="binding site" evidence="6">
    <location>
        <position position="105"/>
    </location>
    <ligand>
        <name>a divalent metal cation</name>
        <dbReference type="ChEBI" id="CHEBI:60240"/>
        <label>2</label>
        <note>catalytic</note>
    </ligand>
</feature>
<dbReference type="Pfam" id="PF00557">
    <property type="entry name" value="Peptidase_M24"/>
    <property type="match status" value="1"/>
</dbReference>
<feature type="binding site" evidence="6">
    <location>
        <position position="94"/>
    </location>
    <ligand>
        <name>a divalent metal cation</name>
        <dbReference type="ChEBI" id="CHEBI:60240"/>
        <label>1</label>
    </ligand>
</feature>
<dbReference type="InterPro" id="IPR000994">
    <property type="entry name" value="Pept_M24"/>
</dbReference>
<comment type="cofactor">
    <cofactor evidence="6">
        <name>Co(2+)</name>
        <dbReference type="ChEBI" id="CHEBI:48828"/>
    </cofactor>
    <cofactor evidence="6">
        <name>Zn(2+)</name>
        <dbReference type="ChEBI" id="CHEBI:29105"/>
    </cofactor>
    <cofactor evidence="6">
        <name>Mn(2+)</name>
        <dbReference type="ChEBI" id="CHEBI:29035"/>
    </cofactor>
    <cofactor evidence="6">
        <name>Fe(2+)</name>
        <dbReference type="ChEBI" id="CHEBI:29033"/>
    </cofactor>
    <text evidence="6">Binds 2 divalent metal cations per subunit. Has a high-affinity and a low affinity metal-binding site. The true nature of the physiological cofactor is under debate. The enzyme is active with cobalt, zinc, manganese or divalent iron ions. Most likely, methionine aminopeptidases function as mononuclear Fe(2+)-metalloproteases under physiological conditions, and the catalytically relevant metal-binding site has been assigned to the histidine-containing high-affinity site.</text>
</comment>
<dbReference type="GO" id="GO:0070006">
    <property type="term" value="F:metalloaminopeptidase activity"/>
    <property type="evidence" value="ECO:0007669"/>
    <property type="project" value="UniProtKB-UniRule"/>
</dbReference>
<dbReference type="InterPro" id="IPR036005">
    <property type="entry name" value="Creatinase/aminopeptidase-like"/>
</dbReference>
<dbReference type="CDD" id="cd01086">
    <property type="entry name" value="MetAP1"/>
    <property type="match status" value="1"/>
</dbReference>
<keyword evidence="5 6" id="KW-0378">Hydrolase</keyword>
<evidence type="ECO:0000256" key="6">
    <source>
        <dbReference type="HAMAP-Rule" id="MF_01974"/>
    </source>
</evidence>
<feature type="domain" description="Peptidase M24" evidence="8">
    <location>
        <begin position="11"/>
        <end position="239"/>
    </location>
</feature>
<comment type="catalytic activity">
    <reaction evidence="6 7">
        <text>Release of N-terminal amino acids, preferentially methionine, from peptides and arylamides.</text>
        <dbReference type="EC" id="3.4.11.18"/>
    </reaction>
</comment>
<sequence length="251" mass="27319">MIIVKSPREIEFMREACRITAGARTVARQAIAAGVTTREIDREVHKFILRSGATPTFLNYGGFPASACISVNDEVVHGFPGRRIVKDGDIVSVDVGAKIHGFTGDCAGTYPCGEVTEEAKRLIEVTRQSFFEGIKFAKPGYRVSDIGHAIQEYVESHGFSVVRAYEGHGVGAQLHEEPEIPNFGDPGHGPRLVKGMTLAIEPMVNAGTWEVYVQDNGWTAVTSDGRLSAHYENTVLITDGEPEILTMAEDL</sequence>
<feature type="binding site" evidence="6">
    <location>
        <position position="168"/>
    </location>
    <ligand>
        <name>a divalent metal cation</name>
        <dbReference type="ChEBI" id="CHEBI:60240"/>
        <label>2</label>
        <note>catalytic</note>
    </ligand>
</feature>
<name>A0A9D1G775_9FIRM</name>
<feature type="binding site" evidence="6">
    <location>
        <position position="77"/>
    </location>
    <ligand>
        <name>substrate</name>
    </ligand>
</feature>
<feature type="binding site" evidence="6">
    <location>
        <position position="175"/>
    </location>
    <ligand>
        <name>substrate</name>
    </ligand>
</feature>
<dbReference type="SUPFAM" id="SSF55920">
    <property type="entry name" value="Creatinase/aminopeptidase"/>
    <property type="match status" value="1"/>
</dbReference>
<evidence type="ECO:0000259" key="8">
    <source>
        <dbReference type="Pfam" id="PF00557"/>
    </source>
</evidence>
<reference evidence="9" key="2">
    <citation type="journal article" date="2021" name="PeerJ">
        <title>Extensive microbial diversity within the chicken gut microbiome revealed by metagenomics and culture.</title>
        <authorList>
            <person name="Gilroy R."/>
            <person name="Ravi A."/>
            <person name="Getino M."/>
            <person name="Pursley I."/>
            <person name="Horton D.L."/>
            <person name="Alikhan N.F."/>
            <person name="Baker D."/>
            <person name="Gharbi K."/>
            <person name="Hall N."/>
            <person name="Watson M."/>
            <person name="Adriaenssens E.M."/>
            <person name="Foster-Nyarko E."/>
            <person name="Jarju S."/>
            <person name="Secka A."/>
            <person name="Antonio M."/>
            <person name="Oren A."/>
            <person name="Chaudhuri R.R."/>
            <person name="La Ragione R."/>
            <person name="Hildebrand F."/>
            <person name="Pallen M.J."/>
        </authorList>
    </citation>
    <scope>NUCLEOTIDE SEQUENCE</scope>
    <source>
        <strain evidence="9">ChiHecec3B27-6122</strain>
    </source>
</reference>
<evidence type="ECO:0000256" key="5">
    <source>
        <dbReference type="ARBA" id="ARBA00022801"/>
    </source>
</evidence>
<dbReference type="GO" id="GO:0046872">
    <property type="term" value="F:metal ion binding"/>
    <property type="evidence" value="ECO:0007669"/>
    <property type="project" value="UniProtKB-UniRule"/>
</dbReference>
<dbReference type="PRINTS" id="PR00599">
    <property type="entry name" value="MAPEPTIDASE"/>
</dbReference>
<dbReference type="PANTHER" id="PTHR43330:SF27">
    <property type="entry name" value="METHIONINE AMINOPEPTIDASE"/>
    <property type="match status" value="1"/>
</dbReference>
<dbReference type="HAMAP" id="MF_01974">
    <property type="entry name" value="MetAP_1"/>
    <property type="match status" value="1"/>
</dbReference>
<gene>
    <name evidence="6 9" type="primary">map</name>
    <name evidence="9" type="ORF">IAD42_10685</name>
</gene>
<proteinExistence type="inferred from homology"/>
<keyword evidence="4 6" id="KW-0479">Metal-binding</keyword>
<evidence type="ECO:0000256" key="3">
    <source>
        <dbReference type="ARBA" id="ARBA00022670"/>
    </source>
</evidence>
<feature type="binding site" evidence="6">
    <location>
        <position position="232"/>
    </location>
    <ligand>
        <name>a divalent metal cation</name>
        <dbReference type="ChEBI" id="CHEBI:60240"/>
        <label>1</label>
    </ligand>
</feature>
<dbReference type="InterPro" id="IPR001714">
    <property type="entry name" value="Pept_M24_MAP"/>
</dbReference>
<dbReference type="EMBL" id="DVJS01000265">
    <property type="protein sequence ID" value="HIS98431.1"/>
    <property type="molecule type" value="Genomic_DNA"/>
</dbReference>
<dbReference type="PROSITE" id="PS00680">
    <property type="entry name" value="MAP_1"/>
    <property type="match status" value="1"/>
</dbReference>
<evidence type="ECO:0000313" key="9">
    <source>
        <dbReference type="EMBL" id="HIS98431.1"/>
    </source>
</evidence>
<dbReference type="AlphaFoldDB" id="A0A9D1G775"/>
<evidence type="ECO:0000256" key="4">
    <source>
        <dbReference type="ARBA" id="ARBA00022723"/>
    </source>
</evidence>
<keyword evidence="3 6" id="KW-0645">Protease</keyword>
<dbReference type="Proteomes" id="UP000886876">
    <property type="component" value="Unassembled WGS sequence"/>
</dbReference>
<comment type="subunit">
    <text evidence="6">Monomer.</text>
</comment>
<feature type="binding site" evidence="6">
    <location>
        <position position="201"/>
    </location>
    <ligand>
        <name>a divalent metal cation</name>
        <dbReference type="ChEBI" id="CHEBI:60240"/>
        <label>2</label>
        <note>catalytic</note>
    </ligand>
</feature>
<dbReference type="EC" id="3.4.11.18" evidence="6 7"/>
<comment type="caution">
    <text evidence="9">The sequence shown here is derived from an EMBL/GenBank/DDBJ whole genome shotgun (WGS) entry which is preliminary data.</text>
</comment>
<evidence type="ECO:0000313" key="10">
    <source>
        <dbReference type="Proteomes" id="UP000886876"/>
    </source>
</evidence>
<dbReference type="GO" id="GO:0005829">
    <property type="term" value="C:cytosol"/>
    <property type="evidence" value="ECO:0007669"/>
    <property type="project" value="TreeGrafter"/>
</dbReference>
<evidence type="ECO:0000256" key="7">
    <source>
        <dbReference type="RuleBase" id="RU003653"/>
    </source>
</evidence>